<dbReference type="EMBL" id="KL142367">
    <property type="protein sequence ID" value="KDR86141.1"/>
    <property type="molecule type" value="Genomic_DNA"/>
</dbReference>
<dbReference type="OrthoDB" id="2756615at2759"/>
<protein>
    <submittedName>
        <fullName evidence="2">Uncharacterized protein</fullName>
    </submittedName>
</protein>
<gene>
    <name evidence="2" type="ORF">GALMADRAFT_274807</name>
</gene>
<name>A0A067TSI5_GALM3</name>
<dbReference type="Proteomes" id="UP000027222">
    <property type="component" value="Unassembled WGS sequence"/>
</dbReference>
<feature type="compositionally biased region" description="Polar residues" evidence="1">
    <location>
        <begin position="302"/>
        <end position="322"/>
    </location>
</feature>
<accession>A0A067TSI5</accession>
<keyword evidence="3" id="KW-1185">Reference proteome</keyword>
<dbReference type="Gene3D" id="2.60.120.260">
    <property type="entry name" value="Galactose-binding domain-like"/>
    <property type="match status" value="2"/>
</dbReference>
<evidence type="ECO:0000256" key="1">
    <source>
        <dbReference type="SAM" id="MobiDB-lite"/>
    </source>
</evidence>
<reference evidence="3" key="1">
    <citation type="journal article" date="2014" name="Proc. Natl. Acad. Sci. U.S.A.">
        <title>Extensive sampling of basidiomycete genomes demonstrates inadequacy of the white-rot/brown-rot paradigm for wood decay fungi.</title>
        <authorList>
            <person name="Riley R."/>
            <person name="Salamov A.A."/>
            <person name="Brown D.W."/>
            <person name="Nagy L.G."/>
            <person name="Floudas D."/>
            <person name="Held B.W."/>
            <person name="Levasseur A."/>
            <person name="Lombard V."/>
            <person name="Morin E."/>
            <person name="Otillar R."/>
            <person name="Lindquist E.A."/>
            <person name="Sun H."/>
            <person name="LaButti K.M."/>
            <person name="Schmutz J."/>
            <person name="Jabbour D."/>
            <person name="Luo H."/>
            <person name="Baker S.E."/>
            <person name="Pisabarro A.G."/>
            <person name="Walton J.D."/>
            <person name="Blanchette R.A."/>
            <person name="Henrissat B."/>
            <person name="Martin F."/>
            <person name="Cullen D."/>
            <person name="Hibbett D.S."/>
            <person name="Grigoriev I.V."/>
        </authorList>
    </citation>
    <scope>NUCLEOTIDE SEQUENCE [LARGE SCALE GENOMIC DNA]</scope>
    <source>
        <strain evidence="3">CBS 339.88</strain>
    </source>
</reference>
<sequence>MSVKSSKLLQILDDSAAEFQYSGGEWTVSTLVEWYQGTSMYPAFANSTLFGTLTLSFEGNTPGDALQSATVSIDGGQPYTIIYSTTTPPPAYIQWYQSPTLSDGKHTITLAHLDRTAVDCALVEVGQNTPLIGKTILVDNDDPAIQYSGTWTRDVNEFDASTLPDGFPLQNSTHRSSTLGDTVKLRFSGTFVAVYGIFDWAKLGLLSATYTLDGDVLSQSYPVTTTSERYQAKDRQASNFLYFSQENLPPGDHTLVVNITEAQNQTFILDYITYMPSFSTLSTMLNLTTSASPSSPTISSSEVPNASLSATPTQSGLQGSHNSTNLKTTLLCSIAGDGAQIRD</sequence>
<dbReference type="AlphaFoldDB" id="A0A067TSI5"/>
<feature type="region of interest" description="Disordered" evidence="1">
    <location>
        <begin position="293"/>
        <end position="322"/>
    </location>
</feature>
<evidence type="ECO:0000313" key="3">
    <source>
        <dbReference type="Proteomes" id="UP000027222"/>
    </source>
</evidence>
<evidence type="ECO:0000313" key="2">
    <source>
        <dbReference type="EMBL" id="KDR86141.1"/>
    </source>
</evidence>
<dbReference type="STRING" id="685588.A0A067TSI5"/>
<dbReference type="HOGENOM" id="CLU_036216_0_0_1"/>
<organism evidence="2 3">
    <name type="scientific">Galerina marginata (strain CBS 339.88)</name>
    <dbReference type="NCBI Taxonomy" id="685588"/>
    <lineage>
        <taxon>Eukaryota</taxon>
        <taxon>Fungi</taxon>
        <taxon>Dikarya</taxon>
        <taxon>Basidiomycota</taxon>
        <taxon>Agaricomycotina</taxon>
        <taxon>Agaricomycetes</taxon>
        <taxon>Agaricomycetidae</taxon>
        <taxon>Agaricales</taxon>
        <taxon>Agaricineae</taxon>
        <taxon>Strophariaceae</taxon>
        <taxon>Galerina</taxon>
    </lineage>
</organism>
<proteinExistence type="predicted"/>